<evidence type="ECO:0000313" key="5">
    <source>
        <dbReference type="EMBL" id="MBL4953755.1"/>
    </source>
</evidence>
<dbReference type="InterPro" id="IPR018197">
    <property type="entry name" value="Glycerate_kinase_RE-like"/>
</dbReference>
<dbReference type="GO" id="GO:0016301">
    <property type="term" value="F:kinase activity"/>
    <property type="evidence" value="ECO:0007669"/>
    <property type="project" value="UniProtKB-KW"/>
</dbReference>
<evidence type="ECO:0000256" key="1">
    <source>
        <dbReference type="ARBA" id="ARBA00006284"/>
    </source>
</evidence>
<dbReference type="NCBIfam" id="TIGR00045">
    <property type="entry name" value="glycerate kinase"/>
    <property type="match status" value="1"/>
</dbReference>
<dbReference type="SUPFAM" id="SSF110738">
    <property type="entry name" value="Glycerate kinase I"/>
    <property type="match status" value="1"/>
</dbReference>
<comment type="similarity">
    <text evidence="1 4">Belongs to the glycerate kinase type-1 family.</text>
</comment>
<dbReference type="PANTHER" id="PTHR21599:SF0">
    <property type="entry name" value="GLYCERATE KINASE"/>
    <property type="match status" value="1"/>
</dbReference>
<dbReference type="Gene3D" id="3.90.1510.10">
    <property type="entry name" value="Glycerate kinase, domain 2"/>
    <property type="match status" value="1"/>
</dbReference>
<evidence type="ECO:0000256" key="3">
    <source>
        <dbReference type="ARBA" id="ARBA00022777"/>
    </source>
</evidence>
<dbReference type="Proteomes" id="UP000623967">
    <property type="component" value="Unassembled WGS sequence"/>
</dbReference>
<evidence type="ECO:0000256" key="2">
    <source>
        <dbReference type="ARBA" id="ARBA00022679"/>
    </source>
</evidence>
<dbReference type="PANTHER" id="PTHR21599">
    <property type="entry name" value="GLYCERATE KINASE"/>
    <property type="match status" value="1"/>
</dbReference>
<sequence>MKVLIAIDSFKGSISSVEGSKAIELGIKDVYPDAEILKLPLADGGEGTVKTVVQATRGKLVNKEVTGPLGEKTIAAYGILADGNTAVIEVAEACGLPLVPLEKRNPLCTTTFGVGELILDAARQGCRNFVIGLGGSATNDGGIGMLQALGYRFLDSRGASIGLGAKELAHIVKIDSSQVNPLLQQCSFRVACDVNNPLYGPDGASHIFGPQKGATPEMVEELDRGLKQLAEVVSAELGVDIQNIAGTGAAGGLGAAFSGFLKAKLESGVDLVLDMLEMEKHIVGANLVITGEGRIDGQTSMGKAPMGVARLAQSRHIPVIALAGSVVEETKALHSLGMTSIFPILSSPMTLEQAMDSIATFENLRRTTNQIFRLLHAVRFKVE</sequence>
<comment type="caution">
    <text evidence="5">The sequence shown here is derived from an EMBL/GenBank/DDBJ whole genome shotgun (WGS) entry which is preliminary data.</text>
</comment>
<dbReference type="InterPro" id="IPR004381">
    <property type="entry name" value="Glycerate_kinase"/>
</dbReference>
<protein>
    <submittedName>
        <fullName evidence="5">Glycerate kinase</fullName>
    </submittedName>
</protein>
<dbReference type="InterPro" id="IPR018193">
    <property type="entry name" value="Glyc_kinase_flavodox-like_fold"/>
</dbReference>
<accession>A0ABS1TR21</accession>
<evidence type="ECO:0000256" key="4">
    <source>
        <dbReference type="PIRNR" id="PIRNR006078"/>
    </source>
</evidence>
<keyword evidence="2 4" id="KW-0808">Transferase</keyword>
<dbReference type="Pfam" id="PF02595">
    <property type="entry name" value="Gly_kinase"/>
    <property type="match status" value="1"/>
</dbReference>
<keyword evidence="6" id="KW-1185">Reference proteome</keyword>
<dbReference type="PIRSF" id="PIRSF006078">
    <property type="entry name" value="GlxK"/>
    <property type="match status" value="1"/>
</dbReference>
<evidence type="ECO:0000313" key="6">
    <source>
        <dbReference type="Proteomes" id="UP000623967"/>
    </source>
</evidence>
<dbReference type="EMBL" id="JAESWB010000233">
    <property type="protein sequence ID" value="MBL4953755.1"/>
    <property type="molecule type" value="Genomic_DNA"/>
</dbReference>
<name>A0ABS1TR21_9BACI</name>
<reference evidence="5 6" key="1">
    <citation type="submission" date="2021-01" db="EMBL/GenBank/DDBJ databases">
        <title>Genome public.</title>
        <authorList>
            <person name="Liu C."/>
            <person name="Sun Q."/>
        </authorList>
    </citation>
    <scope>NUCLEOTIDE SEQUENCE [LARGE SCALE GENOMIC DNA]</scope>
    <source>
        <strain evidence="5 6">YIM B02564</strain>
    </source>
</reference>
<dbReference type="Gene3D" id="3.40.50.10350">
    <property type="entry name" value="Glycerate kinase, domain 1"/>
    <property type="match status" value="1"/>
</dbReference>
<keyword evidence="3 4" id="KW-0418">Kinase</keyword>
<proteinExistence type="inferred from homology"/>
<organism evidence="5 6">
    <name type="scientific">Neobacillus paridis</name>
    <dbReference type="NCBI Taxonomy" id="2803862"/>
    <lineage>
        <taxon>Bacteria</taxon>
        <taxon>Bacillati</taxon>
        <taxon>Bacillota</taxon>
        <taxon>Bacilli</taxon>
        <taxon>Bacillales</taxon>
        <taxon>Bacillaceae</taxon>
        <taxon>Neobacillus</taxon>
    </lineage>
</organism>
<dbReference type="InterPro" id="IPR036129">
    <property type="entry name" value="Glycerate_kinase_sf"/>
</dbReference>
<gene>
    <name evidence="5" type="ORF">JK635_16345</name>
</gene>